<gene>
    <name evidence="1" type="ORF">EVAR_22295_1</name>
</gene>
<organism evidence="1 2">
    <name type="scientific">Eumeta variegata</name>
    <name type="common">Bagworm moth</name>
    <name type="synonym">Eumeta japonica</name>
    <dbReference type="NCBI Taxonomy" id="151549"/>
    <lineage>
        <taxon>Eukaryota</taxon>
        <taxon>Metazoa</taxon>
        <taxon>Ecdysozoa</taxon>
        <taxon>Arthropoda</taxon>
        <taxon>Hexapoda</taxon>
        <taxon>Insecta</taxon>
        <taxon>Pterygota</taxon>
        <taxon>Neoptera</taxon>
        <taxon>Endopterygota</taxon>
        <taxon>Lepidoptera</taxon>
        <taxon>Glossata</taxon>
        <taxon>Ditrysia</taxon>
        <taxon>Tineoidea</taxon>
        <taxon>Psychidae</taxon>
        <taxon>Oiketicinae</taxon>
        <taxon>Eumeta</taxon>
    </lineage>
</organism>
<proteinExistence type="predicted"/>
<dbReference type="Proteomes" id="UP000299102">
    <property type="component" value="Unassembled WGS sequence"/>
</dbReference>
<name>A0A4C1UBV7_EUMVA</name>
<dbReference type="EMBL" id="BGZK01000150">
    <property type="protein sequence ID" value="GBP23436.1"/>
    <property type="molecule type" value="Genomic_DNA"/>
</dbReference>
<dbReference type="AlphaFoldDB" id="A0A4C1UBV7"/>
<protein>
    <submittedName>
        <fullName evidence="1">Uncharacterized protein</fullName>
    </submittedName>
</protein>
<reference evidence="1 2" key="1">
    <citation type="journal article" date="2019" name="Commun. Biol.">
        <title>The bagworm genome reveals a unique fibroin gene that provides high tensile strength.</title>
        <authorList>
            <person name="Kono N."/>
            <person name="Nakamura H."/>
            <person name="Ohtoshi R."/>
            <person name="Tomita M."/>
            <person name="Numata K."/>
            <person name="Arakawa K."/>
        </authorList>
    </citation>
    <scope>NUCLEOTIDE SEQUENCE [LARGE SCALE GENOMIC DNA]</scope>
</reference>
<evidence type="ECO:0000313" key="2">
    <source>
        <dbReference type="Proteomes" id="UP000299102"/>
    </source>
</evidence>
<keyword evidence="2" id="KW-1185">Reference proteome</keyword>
<comment type="caution">
    <text evidence="1">The sequence shown here is derived from an EMBL/GenBank/DDBJ whole genome shotgun (WGS) entry which is preliminary data.</text>
</comment>
<accession>A0A4C1UBV7</accession>
<sequence>MPIYTEPLSEDASGDGRVVDVDPLQKKTKLEQRRIQAERSWGSCCFPQNSFPLQKRVAVSNNTSYDPFDSVVCDSTLRGPRLAPDPWQKTREKVALPKRSLIDWGACEGRNRTLADGDLEP</sequence>
<evidence type="ECO:0000313" key="1">
    <source>
        <dbReference type="EMBL" id="GBP23436.1"/>
    </source>
</evidence>